<evidence type="ECO:0000256" key="1">
    <source>
        <dbReference type="SAM" id="MobiDB-lite"/>
    </source>
</evidence>
<feature type="region of interest" description="Disordered" evidence="1">
    <location>
        <begin position="1"/>
        <end position="55"/>
    </location>
</feature>
<feature type="compositionally biased region" description="Low complexity" evidence="1">
    <location>
        <begin position="14"/>
        <end position="23"/>
    </location>
</feature>
<gene>
    <name evidence="2" type="ORF">AVDCRST_MAG13-2985</name>
</gene>
<organism evidence="2">
    <name type="scientific">uncultured Solirubrobacteraceae bacterium</name>
    <dbReference type="NCBI Taxonomy" id="1162706"/>
    <lineage>
        <taxon>Bacteria</taxon>
        <taxon>Bacillati</taxon>
        <taxon>Actinomycetota</taxon>
        <taxon>Thermoleophilia</taxon>
        <taxon>Solirubrobacterales</taxon>
        <taxon>Solirubrobacteraceae</taxon>
        <taxon>environmental samples</taxon>
    </lineage>
</organism>
<reference evidence="2" key="1">
    <citation type="submission" date="2020-02" db="EMBL/GenBank/DDBJ databases">
        <authorList>
            <person name="Meier V. D."/>
        </authorList>
    </citation>
    <scope>NUCLEOTIDE SEQUENCE</scope>
    <source>
        <strain evidence="2">AVDCRST_MAG13</strain>
    </source>
</reference>
<name>A0A6J4T5W2_9ACTN</name>
<dbReference type="AlphaFoldDB" id="A0A6J4T5W2"/>
<feature type="non-terminal residue" evidence="2">
    <location>
        <position position="55"/>
    </location>
</feature>
<dbReference type="EMBL" id="CADCVO010000485">
    <property type="protein sequence ID" value="CAA9514416.1"/>
    <property type="molecule type" value="Genomic_DNA"/>
</dbReference>
<protein>
    <submittedName>
        <fullName evidence="2">Uncharacterized protein</fullName>
    </submittedName>
</protein>
<feature type="non-terminal residue" evidence="2">
    <location>
        <position position="1"/>
    </location>
</feature>
<accession>A0A6J4T5W2</accession>
<proteinExistence type="predicted"/>
<evidence type="ECO:0000313" key="2">
    <source>
        <dbReference type="EMBL" id="CAA9514416.1"/>
    </source>
</evidence>
<sequence length="55" mass="5937">AACRARPGGRGPRLRGLPAARALRVQRRGRRAAARRRGTGRRARPARARAARAGL</sequence>
<feature type="compositionally biased region" description="Basic residues" evidence="1">
    <location>
        <begin position="24"/>
        <end position="55"/>
    </location>
</feature>